<gene>
    <name evidence="10" type="ORF">PhCBS80983_g01026</name>
</gene>
<dbReference type="GO" id="GO:0055085">
    <property type="term" value="P:transmembrane transport"/>
    <property type="evidence" value="ECO:0007669"/>
    <property type="project" value="InterPro"/>
</dbReference>
<dbReference type="InterPro" id="IPR002067">
    <property type="entry name" value="MCP"/>
</dbReference>
<evidence type="ECO:0000256" key="4">
    <source>
        <dbReference type="ARBA" id="ARBA00022737"/>
    </source>
</evidence>
<dbReference type="AlphaFoldDB" id="A0A507EDN6"/>
<dbReference type="Pfam" id="PF00153">
    <property type="entry name" value="Mito_carr"/>
    <property type="match status" value="3"/>
</dbReference>
<keyword evidence="5" id="KW-1133">Transmembrane helix</keyword>
<dbReference type="PROSITE" id="PS50920">
    <property type="entry name" value="SOLCAR"/>
    <property type="match status" value="3"/>
</dbReference>
<keyword evidence="4" id="KW-0677">Repeat</keyword>
<evidence type="ECO:0000256" key="7">
    <source>
        <dbReference type="ARBA" id="ARBA00023136"/>
    </source>
</evidence>
<comment type="similarity">
    <text evidence="9">Belongs to the mitochondrial carrier (TC 2.A.29) family.</text>
</comment>
<evidence type="ECO:0000256" key="2">
    <source>
        <dbReference type="ARBA" id="ARBA00022448"/>
    </source>
</evidence>
<dbReference type="Proteomes" id="UP000318582">
    <property type="component" value="Unassembled WGS sequence"/>
</dbReference>
<evidence type="ECO:0000313" key="10">
    <source>
        <dbReference type="EMBL" id="TPX61467.1"/>
    </source>
</evidence>
<comment type="caution">
    <text evidence="10">The sequence shown here is derived from an EMBL/GenBank/DDBJ whole genome shotgun (WGS) entry which is preliminary data.</text>
</comment>
<evidence type="ECO:0000256" key="9">
    <source>
        <dbReference type="RuleBase" id="RU000488"/>
    </source>
</evidence>
<dbReference type="InterPro" id="IPR023395">
    <property type="entry name" value="MCP_dom_sf"/>
</dbReference>
<feature type="repeat" description="Solcar" evidence="8">
    <location>
        <begin position="126"/>
        <end position="212"/>
    </location>
</feature>
<keyword evidence="11" id="KW-1185">Reference proteome</keyword>
<keyword evidence="6" id="KW-0496">Mitochondrion</keyword>
<keyword evidence="3 8" id="KW-0812">Transmembrane</keyword>
<dbReference type="STRING" id="109895.A0A507EDN6"/>
<dbReference type="PANTHER" id="PTHR24089">
    <property type="entry name" value="SOLUTE CARRIER FAMILY 25"/>
    <property type="match status" value="1"/>
</dbReference>
<keyword evidence="2 9" id="KW-0813">Transport</keyword>
<reference evidence="10 11" key="1">
    <citation type="journal article" date="2019" name="Sci. Rep.">
        <title>Comparative genomics of chytrid fungi reveal insights into the obligate biotrophic and pathogenic lifestyle of Synchytrium endobioticum.</title>
        <authorList>
            <person name="van de Vossenberg B.T.L.H."/>
            <person name="Warris S."/>
            <person name="Nguyen H.D.T."/>
            <person name="van Gent-Pelzer M.P.E."/>
            <person name="Joly D.L."/>
            <person name="van de Geest H.C."/>
            <person name="Bonants P.J.M."/>
            <person name="Smith D.S."/>
            <person name="Levesque C.A."/>
            <person name="van der Lee T.A.J."/>
        </authorList>
    </citation>
    <scope>NUCLEOTIDE SEQUENCE [LARGE SCALE GENOMIC DNA]</scope>
    <source>
        <strain evidence="10 11">CBS 809.83</strain>
    </source>
</reference>
<dbReference type="EMBL" id="QEAQ01000007">
    <property type="protein sequence ID" value="TPX61467.1"/>
    <property type="molecule type" value="Genomic_DNA"/>
</dbReference>
<evidence type="ECO:0000256" key="5">
    <source>
        <dbReference type="ARBA" id="ARBA00022989"/>
    </source>
</evidence>
<organism evidence="10 11">
    <name type="scientific">Powellomyces hirtus</name>
    <dbReference type="NCBI Taxonomy" id="109895"/>
    <lineage>
        <taxon>Eukaryota</taxon>
        <taxon>Fungi</taxon>
        <taxon>Fungi incertae sedis</taxon>
        <taxon>Chytridiomycota</taxon>
        <taxon>Chytridiomycota incertae sedis</taxon>
        <taxon>Chytridiomycetes</taxon>
        <taxon>Spizellomycetales</taxon>
        <taxon>Powellomycetaceae</taxon>
        <taxon>Powellomyces</taxon>
    </lineage>
</organism>
<protein>
    <recommendedName>
        <fullName evidence="12">Mitochondrial thiamine pyrophosphate carrier 1</fullName>
    </recommendedName>
</protein>
<evidence type="ECO:0000256" key="8">
    <source>
        <dbReference type="PROSITE-ProRule" id="PRU00282"/>
    </source>
</evidence>
<dbReference type="GO" id="GO:0031966">
    <property type="term" value="C:mitochondrial membrane"/>
    <property type="evidence" value="ECO:0007669"/>
    <property type="project" value="UniProtKB-SubCell"/>
</dbReference>
<dbReference type="Gene3D" id="1.50.40.10">
    <property type="entry name" value="Mitochondrial carrier domain"/>
    <property type="match status" value="1"/>
</dbReference>
<feature type="repeat" description="Solcar" evidence="8">
    <location>
        <begin position="218"/>
        <end position="314"/>
    </location>
</feature>
<dbReference type="SUPFAM" id="SSF103506">
    <property type="entry name" value="Mitochondrial carrier"/>
    <property type="match status" value="1"/>
</dbReference>
<accession>A0A507EDN6</accession>
<keyword evidence="7 8" id="KW-0472">Membrane</keyword>
<sequence length="316" mass="34705">MSATPQSVRDKNPPTKPRLAPWQNALCGATAGVVSRFVIAPLDVIKIRFQLQTDVIGMTGRVDASQSKYRGVFQSCGRILHEEGYRGLWKGNLSAEYLYLSYGAVQFYAYYEFEGLINRAKRKLDLPLPTEMLAGALAGSAATLTTYPFDLLRTRFAVQGTKGPYTGLVQAVRQIHAAEGIKGFYRGVWPSVLQMMPQMGIVFACYAGFRRALERFELRGIDNFISGGLAGMIGKAAVMPFDVVRKRLQVQGPERNSYVTGHVPSYPRGILACARKIVHHEGYLALYKGLVPAILKSGPSSAVTFLVVGLCERAMS</sequence>
<evidence type="ECO:0000256" key="6">
    <source>
        <dbReference type="ARBA" id="ARBA00023128"/>
    </source>
</evidence>
<evidence type="ECO:0000313" key="11">
    <source>
        <dbReference type="Proteomes" id="UP000318582"/>
    </source>
</evidence>
<proteinExistence type="inferred from homology"/>
<name>A0A507EDN6_9FUNG</name>
<feature type="repeat" description="Solcar" evidence="8">
    <location>
        <begin position="19"/>
        <end position="116"/>
    </location>
</feature>
<evidence type="ECO:0000256" key="3">
    <source>
        <dbReference type="ARBA" id="ARBA00022692"/>
    </source>
</evidence>
<dbReference type="InterPro" id="IPR018108">
    <property type="entry name" value="MCP_transmembrane"/>
</dbReference>
<dbReference type="PRINTS" id="PR00926">
    <property type="entry name" value="MITOCARRIER"/>
</dbReference>
<comment type="subcellular location">
    <subcellularLocation>
        <location evidence="1">Mitochondrion membrane</location>
        <topology evidence="1">Multi-pass membrane protein</topology>
    </subcellularLocation>
</comment>
<evidence type="ECO:0008006" key="12">
    <source>
        <dbReference type="Google" id="ProtNLM"/>
    </source>
</evidence>
<evidence type="ECO:0000256" key="1">
    <source>
        <dbReference type="ARBA" id="ARBA00004225"/>
    </source>
</evidence>